<evidence type="ECO:0000313" key="1">
    <source>
        <dbReference type="EMBL" id="PHM60458.1"/>
    </source>
</evidence>
<dbReference type="RefSeq" id="WP_099126184.1">
    <property type="nucleotide sequence ID" value="NZ_CAWNRH010000153.1"/>
</dbReference>
<name>A0A2D0KAH6_9GAMM</name>
<sequence length="75" mass="8901">MDKLPRNYGWNRVKLAQHSYEDLERLEIDVKENHACQDGIYLIDAKGRKKLDAISWAIYYKNKAEWNEKAGTEKM</sequence>
<accession>A0A2D0KAH6</accession>
<evidence type="ECO:0000313" key="2">
    <source>
        <dbReference type="Proteomes" id="UP000222366"/>
    </source>
</evidence>
<proteinExistence type="predicted"/>
<dbReference type="Proteomes" id="UP000222366">
    <property type="component" value="Unassembled WGS sequence"/>
</dbReference>
<gene>
    <name evidence="1" type="ORF">Xsto_03994</name>
</gene>
<keyword evidence="2" id="KW-1185">Reference proteome</keyword>
<dbReference type="EMBL" id="NJAJ01000074">
    <property type="protein sequence ID" value="PHM60458.1"/>
    <property type="molecule type" value="Genomic_DNA"/>
</dbReference>
<organism evidence="1 2">
    <name type="scientific">Xenorhabdus stockiae</name>
    <dbReference type="NCBI Taxonomy" id="351614"/>
    <lineage>
        <taxon>Bacteria</taxon>
        <taxon>Pseudomonadati</taxon>
        <taxon>Pseudomonadota</taxon>
        <taxon>Gammaproteobacteria</taxon>
        <taxon>Enterobacterales</taxon>
        <taxon>Morganellaceae</taxon>
        <taxon>Xenorhabdus</taxon>
    </lineage>
</organism>
<comment type="caution">
    <text evidence="1">The sequence shown here is derived from an EMBL/GenBank/DDBJ whole genome shotgun (WGS) entry which is preliminary data.</text>
</comment>
<protein>
    <submittedName>
        <fullName evidence="1">Uncharacterized protein</fullName>
    </submittedName>
</protein>
<dbReference type="AlphaFoldDB" id="A0A2D0KAH6"/>
<reference evidence="1 2" key="1">
    <citation type="journal article" date="2017" name="Nat. Microbiol.">
        <title>Natural product diversity associated with the nematode symbionts Photorhabdus and Xenorhabdus.</title>
        <authorList>
            <person name="Tobias N.J."/>
            <person name="Wolff H."/>
            <person name="Djahanschiri B."/>
            <person name="Grundmann F."/>
            <person name="Kronenwerth M."/>
            <person name="Shi Y.M."/>
            <person name="Simonyi S."/>
            <person name="Grun P."/>
            <person name="Shapiro-Ilan D."/>
            <person name="Pidot S.J."/>
            <person name="Stinear T.P."/>
            <person name="Ebersberger I."/>
            <person name="Bode H.B."/>
        </authorList>
    </citation>
    <scope>NUCLEOTIDE SEQUENCE [LARGE SCALE GENOMIC DNA]</scope>
    <source>
        <strain evidence="1 2">DSM 17904</strain>
    </source>
</reference>